<dbReference type="EMBL" id="PKPP01013802">
    <property type="protein sequence ID" value="PWA40423.1"/>
    <property type="molecule type" value="Genomic_DNA"/>
</dbReference>
<organism evidence="3 4">
    <name type="scientific">Artemisia annua</name>
    <name type="common">Sweet wormwood</name>
    <dbReference type="NCBI Taxonomy" id="35608"/>
    <lineage>
        <taxon>Eukaryota</taxon>
        <taxon>Viridiplantae</taxon>
        <taxon>Streptophyta</taxon>
        <taxon>Embryophyta</taxon>
        <taxon>Tracheophyta</taxon>
        <taxon>Spermatophyta</taxon>
        <taxon>Magnoliopsida</taxon>
        <taxon>eudicotyledons</taxon>
        <taxon>Gunneridae</taxon>
        <taxon>Pentapetalae</taxon>
        <taxon>asterids</taxon>
        <taxon>campanulids</taxon>
        <taxon>Asterales</taxon>
        <taxon>Asteraceae</taxon>
        <taxon>Asteroideae</taxon>
        <taxon>Anthemideae</taxon>
        <taxon>Artemisiinae</taxon>
        <taxon>Artemisia</taxon>
    </lineage>
</organism>
<sequence length="129" mass="14585">MILDLQYAALSFIYSFEFQIALRVSSIFPLVSLNFQGGSSMHITPQDYLLQVNSKDGTWCLGFQQSSVTHGIAILGDLVLKDKIIVYDLGGQRLGWSDYNCKFSSLSTICYRVMQKNQSEEPVYLNIKN</sequence>
<dbReference type="OrthoDB" id="1436636at2759"/>
<dbReference type="PANTHER" id="PTHR13683:SF810">
    <property type="entry name" value="NEPENTHESIN"/>
    <property type="match status" value="1"/>
</dbReference>
<evidence type="ECO:0000313" key="3">
    <source>
        <dbReference type="EMBL" id="PWA40423.1"/>
    </source>
</evidence>
<dbReference type="Gene3D" id="2.40.70.10">
    <property type="entry name" value="Acid Proteases"/>
    <property type="match status" value="1"/>
</dbReference>
<keyword evidence="4" id="KW-1185">Reference proteome</keyword>
<dbReference type="InterPro" id="IPR033121">
    <property type="entry name" value="PEPTIDASE_A1"/>
</dbReference>
<dbReference type="Proteomes" id="UP000245207">
    <property type="component" value="Unassembled WGS sequence"/>
</dbReference>
<protein>
    <submittedName>
        <fullName evidence="3">Eukaryotic aspartyl protease family protein</fullName>
    </submittedName>
</protein>
<name>A0A2U1KUL4_ARTAN</name>
<evidence type="ECO:0000313" key="4">
    <source>
        <dbReference type="Proteomes" id="UP000245207"/>
    </source>
</evidence>
<keyword evidence="3" id="KW-0378">Hydrolase</keyword>
<dbReference type="AlphaFoldDB" id="A0A2U1KUL4"/>
<dbReference type="InterPro" id="IPR032799">
    <property type="entry name" value="TAXi_C"/>
</dbReference>
<proteinExistence type="inferred from homology"/>
<dbReference type="PROSITE" id="PS51767">
    <property type="entry name" value="PEPTIDASE_A1"/>
    <property type="match status" value="1"/>
</dbReference>
<dbReference type="InterPro" id="IPR021109">
    <property type="entry name" value="Peptidase_aspartic_dom_sf"/>
</dbReference>
<dbReference type="PANTHER" id="PTHR13683">
    <property type="entry name" value="ASPARTYL PROTEASES"/>
    <property type="match status" value="1"/>
</dbReference>
<dbReference type="SUPFAM" id="SSF50630">
    <property type="entry name" value="Acid proteases"/>
    <property type="match status" value="1"/>
</dbReference>
<reference evidence="3 4" key="1">
    <citation type="journal article" date="2018" name="Mol. Plant">
        <title>The genome of Artemisia annua provides insight into the evolution of Asteraceae family and artemisinin biosynthesis.</title>
        <authorList>
            <person name="Shen Q."/>
            <person name="Zhang L."/>
            <person name="Liao Z."/>
            <person name="Wang S."/>
            <person name="Yan T."/>
            <person name="Shi P."/>
            <person name="Liu M."/>
            <person name="Fu X."/>
            <person name="Pan Q."/>
            <person name="Wang Y."/>
            <person name="Lv Z."/>
            <person name="Lu X."/>
            <person name="Zhang F."/>
            <person name="Jiang W."/>
            <person name="Ma Y."/>
            <person name="Chen M."/>
            <person name="Hao X."/>
            <person name="Li L."/>
            <person name="Tang Y."/>
            <person name="Lv G."/>
            <person name="Zhou Y."/>
            <person name="Sun X."/>
            <person name="Brodelius P.E."/>
            <person name="Rose J.K.C."/>
            <person name="Tang K."/>
        </authorList>
    </citation>
    <scope>NUCLEOTIDE SEQUENCE [LARGE SCALE GENOMIC DNA]</scope>
    <source>
        <strain evidence="4">cv. Huhao1</strain>
        <tissue evidence="3">Leaf</tissue>
    </source>
</reference>
<dbReference type="InterPro" id="IPR001461">
    <property type="entry name" value="Aspartic_peptidase_A1"/>
</dbReference>
<dbReference type="STRING" id="35608.A0A2U1KUL4"/>
<accession>A0A2U1KUL4</accession>
<dbReference type="GO" id="GO:0004190">
    <property type="term" value="F:aspartic-type endopeptidase activity"/>
    <property type="evidence" value="ECO:0007669"/>
    <property type="project" value="InterPro"/>
</dbReference>
<keyword evidence="3" id="KW-0645">Protease</keyword>
<dbReference type="GO" id="GO:0006508">
    <property type="term" value="P:proteolysis"/>
    <property type="evidence" value="ECO:0007669"/>
    <property type="project" value="UniProtKB-KW"/>
</dbReference>
<comment type="caution">
    <text evidence="3">The sequence shown here is derived from an EMBL/GenBank/DDBJ whole genome shotgun (WGS) entry which is preliminary data.</text>
</comment>
<evidence type="ECO:0000256" key="1">
    <source>
        <dbReference type="ARBA" id="ARBA00007447"/>
    </source>
</evidence>
<gene>
    <name evidence="3" type="ORF">CTI12_AA562870</name>
</gene>
<feature type="domain" description="Peptidase A1" evidence="2">
    <location>
        <begin position="1"/>
        <end position="97"/>
    </location>
</feature>
<comment type="similarity">
    <text evidence="1">Belongs to the peptidase A1 family.</text>
</comment>
<evidence type="ECO:0000259" key="2">
    <source>
        <dbReference type="PROSITE" id="PS51767"/>
    </source>
</evidence>
<dbReference type="Pfam" id="PF14541">
    <property type="entry name" value="TAXi_C"/>
    <property type="match status" value="1"/>
</dbReference>